<organism evidence="2 3">
    <name type="scientific">Panicum virgatum</name>
    <name type="common">Blackwell switchgrass</name>
    <dbReference type="NCBI Taxonomy" id="38727"/>
    <lineage>
        <taxon>Eukaryota</taxon>
        <taxon>Viridiplantae</taxon>
        <taxon>Streptophyta</taxon>
        <taxon>Embryophyta</taxon>
        <taxon>Tracheophyta</taxon>
        <taxon>Spermatophyta</taxon>
        <taxon>Magnoliopsida</taxon>
        <taxon>Liliopsida</taxon>
        <taxon>Poales</taxon>
        <taxon>Poaceae</taxon>
        <taxon>PACMAD clade</taxon>
        <taxon>Panicoideae</taxon>
        <taxon>Panicodae</taxon>
        <taxon>Paniceae</taxon>
        <taxon>Panicinae</taxon>
        <taxon>Panicum</taxon>
        <taxon>Panicum sect. Hiantes</taxon>
    </lineage>
</organism>
<feature type="compositionally biased region" description="Polar residues" evidence="1">
    <location>
        <begin position="1"/>
        <end position="13"/>
    </location>
</feature>
<dbReference type="AlphaFoldDB" id="A0A8T0UZW0"/>
<evidence type="ECO:0000313" key="3">
    <source>
        <dbReference type="Proteomes" id="UP000823388"/>
    </source>
</evidence>
<name>A0A8T0UZW0_PANVG</name>
<sequence length="194" mass="21075">MLLQGSFKQSTGMQWEGRGHEQTARTNTQVWIVAAVRNREIEHITSAEAGAAWSGPGRRGGSRAAAMALMTRRAAPRTGRGRRGARRRGPGEDAEVRGGAGRAGEDDDEAWGRPAWGRRGGTAGWGRPRGRPRSSAGRGPMHGRGRTRRRTRASEQGRQKKSGRQGNVDLNWAAKGVICWRVARLVPAGITSRH</sequence>
<feature type="compositionally biased region" description="Basic residues" evidence="1">
    <location>
        <begin position="79"/>
        <end position="88"/>
    </location>
</feature>
<keyword evidence="3" id="KW-1185">Reference proteome</keyword>
<protein>
    <submittedName>
        <fullName evidence="2">Uncharacterized protein</fullName>
    </submittedName>
</protein>
<reference evidence="2" key="1">
    <citation type="submission" date="2020-05" db="EMBL/GenBank/DDBJ databases">
        <title>WGS assembly of Panicum virgatum.</title>
        <authorList>
            <person name="Lovell J.T."/>
            <person name="Jenkins J."/>
            <person name="Shu S."/>
            <person name="Juenger T.E."/>
            <person name="Schmutz J."/>
        </authorList>
    </citation>
    <scope>NUCLEOTIDE SEQUENCE</scope>
    <source>
        <strain evidence="2">AP13</strain>
    </source>
</reference>
<feature type="region of interest" description="Disordered" evidence="1">
    <location>
        <begin position="1"/>
        <end position="24"/>
    </location>
</feature>
<feature type="region of interest" description="Disordered" evidence="1">
    <location>
        <begin position="71"/>
        <end position="168"/>
    </location>
</feature>
<proteinExistence type="predicted"/>
<dbReference type="Proteomes" id="UP000823388">
    <property type="component" value="Chromosome 3K"/>
</dbReference>
<evidence type="ECO:0000313" key="2">
    <source>
        <dbReference type="EMBL" id="KAG2628350.1"/>
    </source>
</evidence>
<accession>A0A8T0UZW0</accession>
<comment type="caution">
    <text evidence="2">The sequence shown here is derived from an EMBL/GenBank/DDBJ whole genome shotgun (WGS) entry which is preliminary data.</text>
</comment>
<gene>
    <name evidence="2" type="ORF">PVAP13_3KG380027</name>
</gene>
<dbReference type="EMBL" id="CM029041">
    <property type="protein sequence ID" value="KAG2628350.1"/>
    <property type="molecule type" value="Genomic_DNA"/>
</dbReference>
<evidence type="ECO:0000256" key="1">
    <source>
        <dbReference type="SAM" id="MobiDB-lite"/>
    </source>
</evidence>
<feature type="compositionally biased region" description="Basic residues" evidence="1">
    <location>
        <begin position="141"/>
        <end position="151"/>
    </location>
</feature>